<dbReference type="SUPFAM" id="SSF53335">
    <property type="entry name" value="S-adenosyl-L-methionine-dependent methyltransferases"/>
    <property type="match status" value="1"/>
</dbReference>
<dbReference type="EMBL" id="LCCZ01000042">
    <property type="protein sequence ID" value="KKS42491.1"/>
    <property type="molecule type" value="Genomic_DNA"/>
</dbReference>
<dbReference type="InterPro" id="IPR013216">
    <property type="entry name" value="Methyltransf_11"/>
</dbReference>
<dbReference type="AlphaFoldDB" id="A0A0G1B837"/>
<organism evidence="2 3">
    <name type="scientific">candidate division CPR1 bacterium GW2011_GWA2_42_17</name>
    <dbReference type="NCBI Taxonomy" id="1618341"/>
    <lineage>
        <taxon>Bacteria</taxon>
        <taxon>candidate division CPR1</taxon>
    </lineage>
</organism>
<sequence>MRKPQVNSDYFNMPYLSRERWISFWYQIMEVMETKPESVLEVGPGPGIVIRAIRDFGVFGVTVDIDWRLRPTVAADVTKLPFGDKSFDCVLAAEVLEHIPFAEVFGAVKELARISRKSIVITLPHYSRFSPSIALKFFPFVPRVQKVFPISLIPPKHRFDGQHYWEIGKRETPISKVRQLFSAVDDFRLVRDYLIEENPFHHFFVLTKV</sequence>
<dbReference type="GO" id="GO:0008757">
    <property type="term" value="F:S-adenosylmethionine-dependent methyltransferase activity"/>
    <property type="evidence" value="ECO:0007669"/>
    <property type="project" value="InterPro"/>
</dbReference>
<evidence type="ECO:0000313" key="2">
    <source>
        <dbReference type="EMBL" id="KKS42491.1"/>
    </source>
</evidence>
<gene>
    <name evidence="2" type="ORF">UV05_C0042G0011</name>
</gene>
<dbReference type="GO" id="GO:0032259">
    <property type="term" value="P:methylation"/>
    <property type="evidence" value="ECO:0007669"/>
    <property type="project" value="UniProtKB-KW"/>
</dbReference>
<dbReference type="Pfam" id="PF08241">
    <property type="entry name" value="Methyltransf_11"/>
    <property type="match status" value="1"/>
</dbReference>
<dbReference type="Gene3D" id="3.40.50.150">
    <property type="entry name" value="Vaccinia Virus protein VP39"/>
    <property type="match status" value="1"/>
</dbReference>
<protein>
    <submittedName>
        <fullName evidence="2">Methyltransferase type 11</fullName>
    </submittedName>
</protein>
<name>A0A0G1B837_9BACT</name>
<dbReference type="Proteomes" id="UP000034875">
    <property type="component" value="Unassembled WGS sequence"/>
</dbReference>
<accession>A0A0G1B837</accession>
<evidence type="ECO:0000259" key="1">
    <source>
        <dbReference type="Pfam" id="PF08241"/>
    </source>
</evidence>
<dbReference type="InterPro" id="IPR029063">
    <property type="entry name" value="SAM-dependent_MTases_sf"/>
</dbReference>
<dbReference type="CDD" id="cd02440">
    <property type="entry name" value="AdoMet_MTases"/>
    <property type="match status" value="1"/>
</dbReference>
<evidence type="ECO:0000313" key="3">
    <source>
        <dbReference type="Proteomes" id="UP000034875"/>
    </source>
</evidence>
<proteinExistence type="predicted"/>
<keyword evidence="2" id="KW-0808">Transferase</keyword>
<comment type="caution">
    <text evidence="2">The sequence shown here is derived from an EMBL/GenBank/DDBJ whole genome shotgun (WGS) entry which is preliminary data.</text>
</comment>
<keyword evidence="2" id="KW-0489">Methyltransferase</keyword>
<reference evidence="2 3" key="1">
    <citation type="journal article" date="2015" name="Nature">
        <title>rRNA introns, odd ribosomes, and small enigmatic genomes across a large radiation of phyla.</title>
        <authorList>
            <person name="Brown C.T."/>
            <person name="Hug L.A."/>
            <person name="Thomas B.C."/>
            <person name="Sharon I."/>
            <person name="Castelle C.J."/>
            <person name="Singh A."/>
            <person name="Wilkins M.J."/>
            <person name="Williams K.H."/>
            <person name="Banfield J.F."/>
        </authorList>
    </citation>
    <scope>NUCLEOTIDE SEQUENCE [LARGE SCALE GENOMIC DNA]</scope>
</reference>
<feature type="domain" description="Methyltransferase type 11" evidence="1">
    <location>
        <begin position="40"/>
        <end position="117"/>
    </location>
</feature>